<feature type="region of interest" description="Disordered" evidence="1">
    <location>
        <begin position="141"/>
        <end position="163"/>
    </location>
</feature>
<feature type="compositionally biased region" description="Basic and acidic residues" evidence="1">
    <location>
        <begin position="142"/>
        <end position="153"/>
    </location>
</feature>
<evidence type="ECO:0000256" key="1">
    <source>
        <dbReference type="SAM" id="MobiDB-lite"/>
    </source>
</evidence>
<reference evidence="2 3" key="1">
    <citation type="submission" date="2024-03" db="EMBL/GenBank/DDBJ databases">
        <title>Novel species of the genus Variovorax.</title>
        <authorList>
            <person name="Liu Q."/>
            <person name="Xin Y.-H."/>
        </authorList>
    </citation>
    <scope>NUCLEOTIDE SEQUENCE [LARGE SCALE GENOMIC DNA]</scope>
    <source>
        <strain evidence="2 3">KACC 18900</strain>
    </source>
</reference>
<evidence type="ECO:0000313" key="2">
    <source>
        <dbReference type="EMBL" id="MEJ8846379.1"/>
    </source>
</evidence>
<evidence type="ECO:0000313" key="3">
    <source>
        <dbReference type="Proteomes" id="UP001385892"/>
    </source>
</evidence>
<dbReference type="RefSeq" id="WP_340341543.1">
    <property type="nucleotide sequence ID" value="NZ_JBBKZT010000003.1"/>
</dbReference>
<keyword evidence="3" id="KW-1185">Reference proteome</keyword>
<comment type="caution">
    <text evidence="2">The sequence shown here is derived from an EMBL/GenBank/DDBJ whole genome shotgun (WGS) entry which is preliminary data.</text>
</comment>
<dbReference type="EMBL" id="JBBKZT010000003">
    <property type="protein sequence ID" value="MEJ8846379.1"/>
    <property type="molecule type" value="Genomic_DNA"/>
</dbReference>
<accession>A0ABU8WHG0</accession>
<proteinExistence type="predicted"/>
<dbReference type="InterPro" id="IPR025048">
    <property type="entry name" value="DUF3987"/>
</dbReference>
<dbReference type="Pfam" id="PF13148">
    <property type="entry name" value="DUF3987"/>
    <property type="match status" value="1"/>
</dbReference>
<sequence>MSAVLADPVNAALNAALPVAGGWPLLNPMPDDEPITPDAFPFHALGPILGAAARAIAHDVQAPDSLAGGSVLAAAGLASSPLANVYLPHGQRAPLSLFVVTGAGSGDRKSAVDAVACHEIEETRKQQARDYSKQLQDYEQDMAARKGPKESEPTKPAPKSITTGNATIEGISKLLKFQASIGVFSAEGGEMLGGHSMRDERRQSGLAFYLKGWSGESLDSLRGGEGLTVLLGRRISMHVLVQPVLLRQLLTDPLAQGQGLLARCLIAEPDTLAGTRLYRHVNPHENRDVIAYNERIRRLLETPPNFWPDGDGHELKPRDLRLNAEAQAIWVAFHNQVEVQQKNGDELEGARPFASKAAEHAARIAGVITMIDEPYAVQIGAEAMEGAIEITAFYLNEHLRLTGAGRQERQAGNLRELHAWMQRVGPMVLKKDVLQKSPRRIGRKASSLNPLLKELADRGYIREVGGEWEVRDV</sequence>
<gene>
    <name evidence="2" type="ORF">WKW82_06950</name>
</gene>
<dbReference type="Proteomes" id="UP001385892">
    <property type="component" value="Unassembled WGS sequence"/>
</dbReference>
<organism evidence="2 3">
    <name type="scientific">Variovorax rhizosphaerae</name>
    <dbReference type="NCBI Taxonomy" id="1836200"/>
    <lineage>
        <taxon>Bacteria</taxon>
        <taxon>Pseudomonadati</taxon>
        <taxon>Pseudomonadota</taxon>
        <taxon>Betaproteobacteria</taxon>
        <taxon>Burkholderiales</taxon>
        <taxon>Comamonadaceae</taxon>
        <taxon>Variovorax</taxon>
    </lineage>
</organism>
<protein>
    <submittedName>
        <fullName evidence="2">YfjI family protein</fullName>
    </submittedName>
</protein>
<name>A0ABU8WHG0_9BURK</name>